<evidence type="ECO:0000256" key="5">
    <source>
        <dbReference type="ARBA" id="ARBA00022989"/>
    </source>
</evidence>
<evidence type="ECO:0000313" key="10">
    <source>
        <dbReference type="Proteomes" id="UP001178288"/>
    </source>
</evidence>
<feature type="transmembrane region" description="Helical" evidence="8">
    <location>
        <begin position="365"/>
        <end position="382"/>
    </location>
</feature>
<organism evidence="9 10">
    <name type="scientific">Neobacillus novalis</name>
    <dbReference type="NCBI Taxonomy" id="220687"/>
    <lineage>
        <taxon>Bacteria</taxon>
        <taxon>Bacillati</taxon>
        <taxon>Bacillota</taxon>
        <taxon>Bacilli</taxon>
        <taxon>Bacillales</taxon>
        <taxon>Bacillaceae</taxon>
        <taxon>Neobacillus</taxon>
    </lineage>
</organism>
<dbReference type="PROSITE" id="PS50283">
    <property type="entry name" value="NA_SOLUT_SYMP_3"/>
    <property type="match status" value="1"/>
</dbReference>
<feature type="transmembrane region" description="Helical" evidence="8">
    <location>
        <begin position="6"/>
        <end position="22"/>
    </location>
</feature>
<evidence type="ECO:0000256" key="1">
    <source>
        <dbReference type="ARBA" id="ARBA00004141"/>
    </source>
</evidence>
<dbReference type="InterPro" id="IPR050277">
    <property type="entry name" value="Sodium:Solute_Symporter"/>
</dbReference>
<keyword evidence="5 8" id="KW-1133">Transmembrane helix</keyword>
<evidence type="ECO:0000256" key="6">
    <source>
        <dbReference type="ARBA" id="ARBA00023136"/>
    </source>
</evidence>
<dbReference type="Gene3D" id="1.20.1730.10">
    <property type="entry name" value="Sodium/glucose cotransporter"/>
    <property type="match status" value="1"/>
</dbReference>
<dbReference type="InterPro" id="IPR038377">
    <property type="entry name" value="Na/Glc_symporter_sf"/>
</dbReference>
<feature type="transmembrane region" description="Helical" evidence="8">
    <location>
        <begin position="271"/>
        <end position="294"/>
    </location>
</feature>
<keyword evidence="10" id="KW-1185">Reference proteome</keyword>
<feature type="transmembrane region" description="Helical" evidence="8">
    <location>
        <begin position="229"/>
        <end position="250"/>
    </location>
</feature>
<dbReference type="CDD" id="cd10322">
    <property type="entry name" value="SLC5sbd"/>
    <property type="match status" value="1"/>
</dbReference>
<evidence type="ECO:0000256" key="7">
    <source>
        <dbReference type="RuleBase" id="RU362091"/>
    </source>
</evidence>
<keyword evidence="4 8" id="KW-0812">Transmembrane</keyword>
<dbReference type="InterPro" id="IPR001734">
    <property type="entry name" value="Na/solute_symporter"/>
</dbReference>
<keyword evidence="3" id="KW-0813">Transport</keyword>
<dbReference type="Pfam" id="PF00474">
    <property type="entry name" value="SSF"/>
    <property type="match status" value="1"/>
</dbReference>
<name>A0AA95SEP6_9BACI</name>
<dbReference type="AlphaFoldDB" id="A0AA95SEP6"/>
<feature type="transmembrane region" description="Helical" evidence="8">
    <location>
        <begin position="314"/>
        <end position="345"/>
    </location>
</feature>
<dbReference type="KEGG" id="nnv:QNH39_11535"/>
<protein>
    <submittedName>
        <fullName evidence="9">Sodium:solute symporter</fullName>
    </submittedName>
</protein>
<evidence type="ECO:0000256" key="8">
    <source>
        <dbReference type="SAM" id="Phobius"/>
    </source>
</evidence>
<evidence type="ECO:0000256" key="4">
    <source>
        <dbReference type="ARBA" id="ARBA00022692"/>
    </source>
</evidence>
<dbReference type="PANTHER" id="PTHR48086">
    <property type="entry name" value="SODIUM/PROLINE SYMPORTER-RELATED"/>
    <property type="match status" value="1"/>
</dbReference>
<feature type="transmembrane region" description="Helical" evidence="8">
    <location>
        <begin position="388"/>
        <end position="410"/>
    </location>
</feature>
<evidence type="ECO:0000313" key="9">
    <source>
        <dbReference type="EMBL" id="WHY88423.1"/>
    </source>
</evidence>
<accession>A0AA95SEP6</accession>
<comment type="similarity">
    <text evidence="2 7">Belongs to the sodium:solute symporter (SSF) (TC 2.A.21) family.</text>
</comment>
<feature type="transmembrane region" description="Helical" evidence="8">
    <location>
        <begin position="157"/>
        <end position="176"/>
    </location>
</feature>
<feature type="transmembrane region" description="Helical" evidence="8">
    <location>
        <begin position="73"/>
        <end position="95"/>
    </location>
</feature>
<keyword evidence="6 8" id="KW-0472">Membrane</keyword>
<dbReference type="GO" id="GO:0005886">
    <property type="term" value="C:plasma membrane"/>
    <property type="evidence" value="ECO:0007669"/>
    <property type="project" value="TreeGrafter"/>
</dbReference>
<dbReference type="PANTHER" id="PTHR48086:SF8">
    <property type="entry name" value="MONOCARBOXYLIC ACID PERMEASE"/>
    <property type="match status" value="1"/>
</dbReference>
<dbReference type="RefSeq" id="WP_066086290.1">
    <property type="nucleotide sequence ID" value="NZ_CP126114.1"/>
</dbReference>
<feature type="transmembrane region" description="Helical" evidence="8">
    <location>
        <begin position="422"/>
        <end position="446"/>
    </location>
</feature>
<sequence length="491" mass="52643">MNIALIIIFGFLAFSIFLGVQAQKGKDMSLEQWSVGGRGFGTIFVFLLMAGEIYTTFTFLGGSGWAYGKGGPTYYILGYGCLAYIMSYWLLPAIWKYAKDNKLMSQSDFFVSKYKSPFLGVFVSIVGVVALIPYLVLQLKGLGIIVSEASAGSISSTAAIWIGVISVTVYVMISGIHGSAWTAVIKDIMILGVVLFLGIYLPIHYYGGFQPMFEAIEAAKPGFLALPDTGLSVSWFISTVLLTALGFYMWPHTFGSIYSAQSSKVFRKNAIIMPLYQLVLLFVFFVGFAAILQVKGLEGPAGDLALLRLSMQTFNPWVVGLIGAAGLLTAIVPGSMIMMSASTLLAKNVFKVFVPKASDQQVAKLAKNLVPVVAVIALYFTFKGGDTLVTLLLMGYSLVTQLFPALVFSLAKKNIVTKAGAFAGIAVGVFTVAYITISASTVGTIFPALPQFIKDLNVGVIALIINLVVTFVVSFVTKSASTGNSTNERVA</sequence>
<feature type="transmembrane region" description="Helical" evidence="8">
    <location>
        <begin position="458"/>
        <end position="477"/>
    </location>
</feature>
<evidence type="ECO:0000256" key="2">
    <source>
        <dbReference type="ARBA" id="ARBA00006434"/>
    </source>
</evidence>
<proteinExistence type="inferred from homology"/>
<feature type="transmembrane region" description="Helical" evidence="8">
    <location>
        <begin position="188"/>
        <end position="209"/>
    </location>
</feature>
<dbReference type="GO" id="GO:0022857">
    <property type="term" value="F:transmembrane transporter activity"/>
    <property type="evidence" value="ECO:0007669"/>
    <property type="project" value="InterPro"/>
</dbReference>
<evidence type="ECO:0000256" key="3">
    <source>
        <dbReference type="ARBA" id="ARBA00022448"/>
    </source>
</evidence>
<dbReference type="EMBL" id="CP126114">
    <property type="protein sequence ID" value="WHY88423.1"/>
    <property type="molecule type" value="Genomic_DNA"/>
</dbReference>
<feature type="transmembrane region" description="Helical" evidence="8">
    <location>
        <begin position="116"/>
        <end position="137"/>
    </location>
</feature>
<feature type="transmembrane region" description="Helical" evidence="8">
    <location>
        <begin position="43"/>
        <end position="67"/>
    </location>
</feature>
<gene>
    <name evidence="9" type="ORF">QNH39_11535</name>
</gene>
<comment type="subcellular location">
    <subcellularLocation>
        <location evidence="1">Membrane</location>
        <topology evidence="1">Multi-pass membrane protein</topology>
    </subcellularLocation>
</comment>
<dbReference type="Proteomes" id="UP001178288">
    <property type="component" value="Chromosome"/>
</dbReference>
<reference evidence="9" key="1">
    <citation type="submission" date="2023-05" db="EMBL/GenBank/DDBJ databases">
        <title>Comparative genomics of Bacillaceae isolates and their secondary metabolite potential.</title>
        <authorList>
            <person name="Song L."/>
            <person name="Nielsen L.J."/>
            <person name="Mohite O."/>
            <person name="Xu X."/>
            <person name="Weber T."/>
            <person name="Kovacs A.T."/>
        </authorList>
    </citation>
    <scope>NUCLEOTIDE SEQUENCE</scope>
    <source>
        <strain evidence="9">XLM17</strain>
    </source>
</reference>